<protein>
    <submittedName>
        <fullName evidence="2">NnrT protein</fullName>
    </submittedName>
</protein>
<feature type="transmembrane region" description="Helical" evidence="1">
    <location>
        <begin position="12"/>
        <end position="37"/>
    </location>
</feature>
<proteinExistence type="predicted"/>
<evidence type="ECO:0000313" key="2">
    <source>
        <dbReference type="EMBL" id="QJF50298.1"/>
    </source>
</evidence>
<dbReference type="Proteomes" id="UP000503308">
    <property type="component" value="Chromosome"/>
</dbReference>
<dbReference type="AlphaFoldDB" id="A0A858SQZ9"/>
<reference evidence="2 3" key="1">
    <citation type="submission" date="2020-02" db="EMBL/GenBank/DDBJ databases">
        <title>Genome sequence of Roseobacter ponti.</title>
        <authorList>
            <person name="Hollensteiner J."/>
            <person name="Schneider D."/>
            <person name="Poehlein A."/>
            <person name="Daniel R."/>
        </authorList>
    </citation>
    <scope>NUCLEOTIDE SEQUENCE [LARGE SCALE GENOMIC DNA]</scope>
    <source>
        <strain evidence="2 3">DSM 106830</strain>
    </source>
</reference>
<dbReference type="RefSeq" id="WP_169639515.1">
    <property type="nucleotide sequence ID" value="NZ_CP048788.1"/>
</dbReference>
<feature type="transmembrane region" description="Helical" evidence="1">
    <location>
        <begin position="43"/>
        <end position="63"/>
    </location>
</feature>
<evidence type="ECO:0000313" key="3">
    <source>
        <dbReference type="Proteomes" id="UP000503308"/>
    </source>
</evidence>
<keyword evidence="1" id="KW-1133">Transmembrane helix</keyword>
<gene>
    <name evidence="2" type="ORF">G3256_03515</name>
</gene>
<keyword evidence="1" id="KW-0472">Membrane</keyword>
<keyword evidence="3" id="KW-1185">Reference proteome</keyword>
<dbReference type="EMBL" id="CP048788">
    <property type="protein sequence ID" value="QJF50298.1"/>
    <property type="molecule type" value="Genomic_DNA"/>
</dbReference>
<dbReference type="KEGG" id="rpon:G3256_03515"/>
<organism evidence="2 3">
    <name type="scientific">Roseobacter ponti</name>
    <dbReference type="NCBI Taxonomy" id="1891787"/>
    <lineage>
        <taxon>Bacteria</taxon>
        <taxon>Pseudomonadati</taxon>
        <taxon>Pseudomonadota</taxon>
        <taxon>Alphaproteobacteria</taxon>
        <taxon>Rhodobacterales</taxon>
        <taxon>Roseobacteraceae</taxon>
        <taxon>Roseobacter</taxon>
    </lineage>
</organism>
<evidence type="ECO:0000256" key="1">
    <source>
        <dbReference type="SAM" id="Phobius"/>
    </source>
</evidence>
<sequence>MTGEGWSTTQIAAALYPFGAGAAAVNVFFASLIFSWVGGPVATTSWSVGLGCVLALPATWYFARHIRRLMDAADADQQKTGA</sequence>
<name>A0A858SQZ9_9RHOB</name>
<keyword evidence="1" id="KW-0812">Transmembrane</keyword>
<accession>A0A858SQZ9</accession>